<evidence type="ECO:0000256" key="6">
    <source>
        <dbReference type="PIRSR" id="PIRSR601461-1"/>
    </source>
</evidence>
<dbReference type="InterPro" id="IPR034161">
    <property type="entry name" value="Pepsin-like_plant"/>
</dbReference>
<keyword evidence="4" id="KW-0378">Hydrolase</keyword>
<reference evidence="9" key="2">
    <citation type="submission" date="2018-04" db="EMBL/GenBank/DDBJ databases">
        <title>OnivRS2 (Oryza nivara Reference Sequence Version 2).</title>
        <authorList>
            <person name="Zhang J."/>
            <person name="Kudrna D."/>
            <person name="Lee S."/>
            <person name="Talag J."/>
            <person name="Rajasekar S."/>
            <person name="Welchert J."/>
            <person name="Hsing Y.-I."/>
            <person name="Wing R.A."/>
        </authorList>
    </citation>
    <scope>NUCLEOTIDE SEQUENCE [LARGE SCALE GENOMIC DNA]</scope>
</reference>
<dbReference type="InterPro" id="IPR051708">
    <property type="entry name" value="Plant_Aspart_Prot_A1"/>
</dbReference>
<evidence type="ECO:0000259" key="8">
    <source>
        <dbReference type="PROSITE" id="PS51767"/>
    </source>
</evidence>
<dbReference type="Pfam" id="PF14541">
    <property type="entry name" value="TAXi_C"/>
    <property type="match status" value="1"/>
</dbReference>
<evidence type="ECO:0000313" key="10">
    <source>
        <dbReference type="Proteomes" id="UP000006591"/>
    </source>
</evidence>
<protein>
    <recommendedName>
        <fullName evidence="8">Peptidase A1 domain-containing protein</fullName>
    </recommendedName>
</protein>
<dbReference type="InterPro" id="IPR032861">
    <property type="entry name" value="TAXi_N"/>
</dbReference>
<dbReference type="InterPro" id="IPR033121">
    <property type="entry name" value="PEPTIDASE_A1"/>
</dbReference>
<dbReference type="OMA" id="PKTISIC"/>
<dbReference type="PRINTS" id="PR00792">
    <property type="entry name" value="PEPSIN"/>
</dbReference>
<organism evidence="9">
    <name type="scientific">Oryza nivara</name>
    <name type="common">Indian wild rice</name>
    <name type="synonym">Oryza sativa f. spontanea</name>
    <dbReference type="NCBI Taxonomy" id="4536"/>
    <lineage>
        <taxon>Eukaryota</taxon>
        <taxon>Viridiplantae</taxon>
        <taxon>Streptophyta</taxon>
        <taxon>Embryophyta</taxon>
        <taxon>Tracheophyta</taxon>
        <taxon>Spermatophyta</taxon>
        <taxon>Magnoliopsida</taxon>
        <taxon>Liliopsida</taxon>
        <taxon>Poales</taxon>
        <taxon>Poaceae</taxon>
        <taxon>BOP clade</taxon>
        <taxon>Oryzoideae</taxon>
        <taxon>Oryzeae</taxon>
        <taxon>Oryzinae</taxon>
        <taxon>Oryza</taxon>
    </lineage>
</organism>
<keyword evidence="10" id="KW-1185">Reference proteome</keyword>
<dbReference type="Gene3D" id="2.40.70.10">
    <property type="entry name" value="Acid Proteases"/>
    <property type="match status" value="2"/>
</dbReference>
<sequence length="453" mass="47017">MDTKLGALALMLPLLLLLSATRVAYGGIQPTPPPASFQAALVRIEPAGINYTRAVQRSRSRLSMLAARAVSNAGAAPGESAQTPLKKGSGDYAMSFGIGTPATGLSGEADTGSDLIWTKCGACARCSPRGSPSYYPTSSSSAAFVACGDRTCGELPRPLCSNVAGGGSGSGNCSYHYAYGNARDTHHYTEGILMTETFTFGDDAAAFPGIAFGCTLRSEGGFGTGSGLVGLGRGKLSLVTQLNVEAFGYRLSSDLSAPSPISFGSLADVTGGNGDSFMSTPLLTNPVVQDLPFYYVGLTGISVGGKLVQIPSGTFSFDRSTGAGGVIFDSGTTLTMLPDPAYTLVRDELLSQMGFQKPPPAANDDDLICFTGGSSTTTFPSMVLHFDGGADMDLSTENYLPQMQGQNGETARCWSVVKSSQALTIIGNIMQMDFHVVFDLSGNARMLFQPPTA</sequence>
<keyword evidence="3" id="KW-0064">Aspartyl protease</keyword>
<dbReference type="HOGENOM" id="CLU_005738_1_1_1"/>
<keyword evidence="5" id="KW-0325">Glycoprotein</keyword>
<dbReference type="Gramene" id="ONIVA01G31570.1">
    <property type="protein sequence ID" value="ONIVA01G31570.1"/>
    <property type="gene ID" value="ONIVA01G31570"/>
</dbReference>
<feature type="active site" evidence="6">
    <location>
        <position position="110"/>
    </location>
</feature>
<dbReference type="InterPro" id="IPR001461">
    <property type="entry name" value="Aspartic_peptidase_A1"/>
</dbReference>
<feature type="signal peptide" evidence="7">
    <location>
        <begin position="1"/>
        <end position="26"/>
    </location>
</feature>
<accession>A0A0E0FRQ5</accession>
<keyword evidence="7" id="KW-0732">Signal</keyword>
<dbReference type="CDD" id="cd05476">
    <property type="entry name" value="pepsin_A_like_plant"/>
    <property type="match status" value="1"/>
</dbReference>
<feature type="chain" id="PRO_5002359678" description="Peptidase A1 domain-containing protein" evidence="7">
    <location>
        <begin position="27"/>
        <end position="453"/>
    </location>
</feature>
<proteinExistence type="inferred from homology"/>
<dbReference type="PANTHER" id="PTHR47967:SF20">
    <property type="entry name" value="OS01G0696800 PROTEIN"/>
    <property type="match status" value="1"/>
</dbReference>
<evidence type="ECO:0000313" key="9">
    <source>
        <dbReference type="EnsemblPlants" id="ONIVA01G31570.1"/>
    </source>
</evidence>
<reference evidence="9" key="1">
    <citation type="submission" date="2015-04" db="UniProtKB">
        <authorList>
            <consortium name="EnsemblPlants"/>
        </authorList>
    </citation>
    <scope>IDENTIFICATION</scope>
    <source>
        <strain evidence="9">SL10</strain>
    </source>
</reference>
<evidence type="ECO:0000256" key="7">
    <source>
        <dbReference type="SAM" id="SignalP"/>
    </source>
</evidence>
<dbReference type="FunFam" id="2.40.70.10:FF:000140">
    <property type="entry name" value="Os01g0696800 protein"/>
    <property type="match status" value="1"/>
</dbReference>
<dbReference type="PROSITE" id="PS51767">
    <property type="entry name" value="PEPTIDASE_A1"/>
    <property type="match status" value="1"/>
</dbReference>
<evidence type="ECO:0000256" key="5">
    <source>
        <dbReference type="ARBA" id="ARBA00023180"/>
    </source>
</evidence>
<comment type="similarity">
    <text evidence="1">Belongs to the peptidase A1 family.</text>
</comment>
<dbReference type="GO" id="GO:0006508">
    <property type="term" value="P:proteolysis"/>
    <property type="evidence" value="ECO:0007669"/>
    <property type="project" value="UniProtKB-KW"/>
</dbReference>
<dbReference type="GO" id="GO:0005576">
    <property type="term" value="C:extracellular region"/>
    <property type="evidence" value="ECO:0007669"/>
    <property type="project" value="TreeGrafter"/>
</dbReference>
<evidence type="ECO:0000256" key="4">
    <source>
        <dbReference type="ARBA" id="ARBA00022801"/>
    </source>
</evidence>
<dbReference type="Pfam" id="PF14543">
    <property type="entry name" value="TAXi_N"/>
    <property type="match status" value="1"/>
</dbReference>
<dbReference type="eggNOG" id="KOG1339">
    <property type="taxonomic scope" value="Eukaryota"/>
</dbReference>
<dbReference type="STRING" id="4536.A0A0E0FRQ5"/>
<dbReference type="EnsemblPlants" id="ONIVA01G31570.1">
    <property type="protein sequence ID" value="ONIVA01G31570.1"/>
    <property type="gene ID" value="ONIVA01G31570"/>
</dbReference>
<name>A0A0E0FRQ5_ORYNI</name>
<dbReference type="SUPFAM" id="SSF50630">
    <property type="entry name" value="Acid proteases"/>
    <property type="match status" value="1"/>
</dbReference>
<dbReference type="FunFam" id="2.40.70.10:FF:000069">
    <property type="entry name" value="Eukaryotic aspartyl protease family protein"/>
    <property type="match status" value="1"/>
</dbReference>
<dbReference type="Proteomes" id="UP000006591">
    <property type="component" value="Chromosome 1"/>
</dbReference>
<dbReference type="InterPro" id="IPR032799">
    <property type="entry name" value="TAXi_C"/>
</dbReference>
<dbReference type="AlphaFoldDB" id="A0A0E0FRQ5"/>
<evidence type="ECO:0000256" key="2">
    <source>
        <dbReference type="ARBA" id="ARBA00022670"/>
    </source>
</evidence>
<evidence type="ECO:0000256" key="1">
    <source>
        <dbReference type="ARBA" id="ARBA00007447"/>
    </source>
</evidence>
<feature type="domain" description="Peptidase A1" evidence="8">
    <location>
        <begin position="92"/>
        <end position="449"/>
    </location>
</feature>
<feature type="active site" evidence="6">
    <location>
        <position position="329"/>
    </location>
</feature>
<dbReference type="InterPro" id="IPR021109">
    <property type="entry name" value="Peptidase_aspartic_dom_sf"/>
</dbReference>
<evidence type="ECO:0000256" key="3">
    <source>
        <dbReference type="ARBA" id="ARBA00022750"/>
    </source>
</evidence>
<keyword evidence="2" id="KW-0645">Protease</keyword>
<dbReference type="GO" id="GO:0004190">
    <property type="term" value="F:aspartic-type endopeptidase activity"/>
    <property type="evidence" value="ECO:0007669"/>
    <property type="project" value="UniProtKB-KW"/>
</dbReference>
<dbReference type="PANTHER" id="PTHR47967">
    <property type="entry name" value="OS07G0603500 PROTEIN-RELATED"/>
    <property type="match status" value="1"/>
</dbReference>